<evidence type="ECO:0000313" key="3">
    <source>
        <dbReference type="Proteomes" id="UP000314294"/>
    </source>
</evidence>
<feature type="region of interest" description="Disordered" evidence="1">
    <location>
        <begin position="1"/>
        <end position="91"/>
    </location>
</feature>
<gene>
    <name evidence="2" type="ORF">EYF80_033382</name>
</gene>
<reference evidence="2 3" key="1">
    <citation type="submission" date="2019-03" db="EMBL/GenBank/DDBJ databases">
        <title>First draft genome of Liparis tanakae, snailfish: a comprehensive survey of snailfish specific genes.</title>
        <authorList>
            <person name="Kim W."/>
            <person name="Song I."/>
            <person name="Jeong J.-H."/>
            <person name="Kim D."/>
            <person name="Kim S."/>
            <person name="Ryu S."/>
            <person name="Song J.Y."/>
            <person name="Lee S.K."/>
        </authorList>
    </citation>
    <scope>NUCLEOTIDE SEQUENCE [LARGE SCALE GENOMIC DNA]</scope>
    <source>
        <tissue evidence="2">Muscle</tissue>
    </source>
</reference>
<dbReference type="Proteomes" id="UP000314294">
    <property type="component" value="Unassembled WGS sequence"/>
</dbReference>
<comment type="caution">
    <text evidence="2">The sequence shown here is derived from an EMBL/GenBank/DDBJ whole genome shotgun (WGS) entry which is preliminary data.</text>
</comment>
<accession>A0A4Z2GSY4</accession>
<feature type="compositionally biased region" description="Basic and acidic residues" evidence="1">
    <location>
        <begin position="49"/>
        <end position="59"/>
    </location>
</feature>
<keyword evidence="3" id="KW-1185">Reference proteome</keyword>
<sequence length="91" mass="9417">MPFPAAQPPQREARPGAQLARLGGASRQAHGAQPAQGPLPSQTCPGRDGGMRDQEGKREEEEEEGGGGGVSCVPYGVWASMLGNLPPNPND</sequence>
<dbReference type="EMBL" id="SRLO01000429">
    <property type="protein sequence ID" value="TNN56421.1"/>
    <property type="molecule type" value="Genomic_DNA"/>
</dbReference>
<name>A0A4Z2GSY4_9TELE</name>
<evidence type="ECO:0000256" key="1">
    <source>
        <dbReference type="SAM" id="MobiDB-lite"/>
    </source>
</evidence>
<organism evidence="2 3">
    <name type="scientific">Liparis tanakae</name>
    <name type="common">Tanaka's snailfish</name>
    <dbReference type="NCBI Taxonomy" id="230148"/>
    <lineage>
        <taxon>Eukaryota</taxon>
        <taxon>Metazoa</taxon>
        <taxon>Chordata</taxon>
        <taxon>Craniata</taxon>
        <taxon>Vertebrata</taxon>
        <taxon>Euteleostomi</taxon>
        <taxon>Actinopterygii</taxon>
        <taxon>Neopterygii</taxon>
        <taxon>Teleostei</taxon>
        <taxon>Neoteleostei</taxon>
        <taxon>Acanthomorphata</taxon>
        <taxon>Eupercaria</taxon>
        <taxon>Perciformes</taxon>
        <taxon>Cottioidei</taxon>
        <taxon>Cottales</taxon>
        <taxon>Liparidae</taxon>
        <taxon>Liparis</taxon>
    </lineage>
</organism>
<evidence type="ECO:0000313" key="2">
    <source>
        <dbReference type="EMBL" id="TNN56421.1"/>
    </source>
</evidence>
<protein>
    <submittedName>
        <fullName evidence="2">Uncharacterized protein</fullName>
    </submittedName>
</protein>
<proteinExistence type="predicted"/>
<dbReference type="AlphaFoldDB" id="A0A4Z2GSY4"/>